<gene>
    <name evidence="4" type="ORF">MANES_11G073400</name>
</gene>
<name>A0A2C9UZA6_MANES</name>
<reference evidence="4" key="1">
    <citation type="submission" date="2016-02" db="EMBL/GenBank/DDBJ databases">
        <title>WGS assembly of Manihot esculenta.</title>
        <authorList>
            <person name="Bredeson J.V."/>
            <person name="Prochnik S.E."/>
            <person name="Lyons J.B."/>
            <person name="Schmutz J."/>
            <person name="Grimwood J."/>
            <person name="Vrebalov J."/>
            <person name="Bart R.S."/>
            <person name="Amuge T."/>
            <person name="Ferguson M.E."/>
            <person name="Green R."/>
            <person name="Putnam N."/>
            <person name="Stites J."/>
            <person name="Rounsley S."/>
            <person name="Rokhsar D.S."/>
        </authorList>
    </citation>
    <scope>NUCLEOTIDE SEQUENCE [LARGE SCALE GENOMIC DNA]</scope>
    <source>
        <tissue evidence="4">Leaf</tissue>
    </source>
</reference>
<dbReference type="InterPro" id="IPR044750">
    <property type="entry name" value="C2_SRC2/BAP"/>
</dbReference>
<evidence type="ECO:0000256" key="2">
    <source>
        <dbReference type="SAM" id="MobiDB-lite"/>
    </source>
</evidence>
<evidence type="ECO:0000313" key="4">
    <source>
        <dbReference type="EMBL" id="OAY37078.1"/>
    </source>
</evidence>
<dbReference type="GO" id="GO:0006952">
    <property type="term" value="P:defense response"/>
    <property type="evidence" value="ECO:0007669"/>
    <property type="project" value="InterPro"/>
</dbReference>
<evidence type="ECO:0000259" key="3">
    <source>
        <dbReference type="PROSITE" id="PS50004"/>
    </source>
</evidence>
<accession>A0A2C9UZA6</accession>
<proteinExistence type="inferred from homology"/>
<dbReference type="Gene3D" id="2.60.40.150">
    <property type="entry name" value="C2 domain"/>
    <property type="match status" value="1"/>
</dbReference>
<dbReference type="InterPro" id="IPR000008">
    <property type="entry name" value="C2_dom"/>
</dbReference>
<dbReference type="PANTHER" id="PTHR32246:SF169">
    <property type="entry name" value="PROTEIN SRC2-LIKE"/>
    <property type="match status" value="1"/>
</dbReference>
<feature type="region of interest" description="Disordered" evidence="2">
    <location>
        <begin position="82"/>
        <end position="102"/>
    </location>
</feature>
<dbReference type="GO" id="GO:0008270">
    <property type="term" value="F:zinc ion binding"/>
    <property type="evidence" value="ECO:0007669"/>
    <property type="project" value="InterPro"/>
</dbReference>
<dbReference type="EMBL" id="CM004397">
    <property type="protein sequence ID" value="OAY37078.1"/>
    <property type="molecule type" value="Genomic_DNA"/>
</dbReference>
<evidence type="ECO:0000256" key="1">
    <source>
        <dbReference type="ARBA" id="ARBA00006643"/>
    </source>
</evidence>
<dbReference type="PANTHER" id="PTHR32246">
    <property type="entry name" value="INGRESSION PROTEIN FIC1"/>
    <property type="match status" value="1"/>
</dbReference>
<sequence>MVSVQIEKLAIVFGFSNSDPDGVIRIRRILRICGDCHTPAKFISEVRTREIVCERSEDLQAFNFFQKLLVYVLVSLESDDPDKKINQNQKQKTPTDAEGDGNPEWNHEMYFDLSKVSFVNCDHLFIHFDLCHEGLLFGDKTIGEVRVPLKCLIQDSSEIVRFVNYQVRSPDGQPNGFLNFSYTVHAKAEISGYSAVVHHQHQSPESLSPEIHHYPSPQFETYPAAQVWYPSHDYPPAPHAYYHPPPMPLPPPPPPPFPLLNHPPPPLPPHPHGICYHPPGFQPWTPTGRYDVHSVLRNWRSTGRESQSYWHSYWNRR</sequence>
<dbReference type="CDD" id="cd04051">
    <property type="entry name" value="C2_SRC2_like"/>
    <property type="match status" value="1"/>
</dbReference>
<dbReference type="AlphaFoldDB" id="A0A2C9UZA6"/>
<protein>
    <recommendedName>
        <fullName evidence="3">C2 domain-containing protein</fullName>
    </recommendedName>
</protein>
<dbReference type="SUPFAM" id="SSF49562">
    <property type="entry name" value="C2 domain (Calcium/lipid-binding domain, CaLB)"/>
    <property type="match status" value="1"/>
</dbReference>
<dbReference type="Pfam" id="PF14432">
    <property type="entry name" value="DYW_deaminase"/>
    <property type="match status" value="1"/>
</dbReference>
<organism evidence="4">
    <name type="scientific">Manihot esculenta</name>
    <name type="common">Cassava</name>
    <name type="synonym">Jatropha manihot</name>
    <dbReference type="NCBI Taxonomy" id="3983"/>
    <lineage>
        <taxon>Eukaryota</taxon>
        <taxon>Viridiplantae</taxon>
        <taxon>Streptophyta</taxon>
        <taxon>Embryophyta</taxon>
        <taxon>Tracheophyta</taxon>
        <taxon>Spermatophyta</taxon>
        <taxon>Magnoliopsida</taxon>
        <taxon>eudicotyledons</taxon>
        <taxon>Gunneridae</taxon>
        <taxon>Pentapetalae</taxon>
        <taxon>rosids</taxon>
        <taxon>fabids</taxon>
        <taxon>Malpighiales</taxon>
        <taxon>Euphorbiaceae</taxon>
        <taxon>Crotonoideae</taxon>
        <taxon>Manihoteae</taxon>
        <taxon>Manihot</taxon>
    </lineage>
</organism>
<comment type="similarity">
    <text evidence="1">Belongs to the PPR family. PCMP-H subfamily.</text>
</comment>
<dbReference type="InterPro" id="IPR035892">
    <property type="entry name" value="C2_domain_sf"/>
</dbReference>
<feature type="domain" description="C2" evidence="3">
    <location>
        <begin position="28"/>
        <end position="163"/>
    </location>
</feature>
<dbReference type="InterPro" id="IPR032867">
    <property type="entry name" value="DYW_dom"/>
</dbReference>
<dbReference type="PROSITE" id="PS50004">
    <property type="entry name" value="C2"/>
    <property type="match status" value="1"/>
</dbReference>